<feature type="non-terminal residue" evidence="1">
    <location>
        <position position="62"/>
    </location>
</feature>
<accession>A0A0F8XJ67</accession>
<comment type="caution">
    <text evidence="1">The sequence shown here is derived from an EMBL/GenBank/DDBJ whole genome shotgun (WGS) entry which is preliminary data.</text>
</comment>
<evidence type="ECO:0000313" key="1">
    <source>
        <dbReference type="EMBL" id="KKK69182.1"/>
    </source>
</evidence>
<protein>
    <submittedName>
        <fullName evidence="1">Uncharacterized protein</fullName>
    </submittedName>
</protein>
<sequence length="62" mass="6716">MQKIIISKLSKGTRVLLEAKDGCYELLVTKPAGSIVQITVPRLGPANACGQMLDDIQQGEKF</sequence>
<gene>
    <name evidence="1" type="ORF">LCGC14_2936590</name>
</gene>
<proteinExistence type="predicted"/>
<organism evidence="1">
    <name type="scientific">marine sediment metagenome</name>
    <dbReference type="NCBI Taxonomy" id="412755"/>
    <lineage>
        <taxon>unclassified sequences</taxon>
        <taxon>metagenomes</taxon>
        <taxon>ecological metagenomes</taxon>
    </lineage>
</organism>
<name>A0A0F8XJ67_9ZZZZ</name>
<reference evidence="1" key="1">
    <citation type="journal article" date="2015" name="Nature">
        <title>Complex archaea that bridge the gap between prokaryotes and eukaryotes.</title>
        <authorList>
            <person name="Spang A."/>
            <person name="Saw J.H."/>
            <person name="Jorgensen S.L."/>
            <person name="Zaremba-Niedzwiedzka K."/>
            <person name="Martijn J."/>
            <person name="Lind A.E."/>
            <person name="van Eijk R."/>
            <person name="Schleper C."/>
            <person name="Guy L."/>
            <person name="Ettema T.J."/>
        </authorList>
    </citation>
    <scope>NUCLEOTIDE SEQUENCE</scope>
</reference>
<dbReference type="AlphaFoldDB" id="A0A0F8XJ67"/>
<dbReference type="EMBL" id="LAZR01058777">
    <property type="protein sequence ID" value="KKK69182.1"/>
    <property type="molecule type" value="Genomic_DNA"/>
</dbReference>